<reference evidence="1 2" key="1">
    <citation type="submission" date="2018-04" db="EMBL/GenBank/DDBJ databases">
        <title>Active sludge and wastewater microbial communities from Klosterneuburg, Austria.</title>
        <authorList>
            <person name="Wagner M."/>
        </authorList>
    </citation>
    <scope>NUCLEOTIDE SEQUENCE [LARGE SCALE GENOMIC DNA]</scope>
    <source>
        <strain evidence="1 2">Nm4</strain>
    </source>
</reference>
<evidence type="ECO:0000313" key="1">
    <source>
        <dbReference type="EMBL" id="PTQ86098.1"/>
    </source>
</evidence>
<organism evidence="1 2">
    <name type="scientific">Nitrosomonas ureae</name>
    <dbReference type="NCBI Taxonomy" id="44577"/>
    <lineage>
        <taxon>Bacteria</taxon>
        <taxon>Pseudomonadati</taxon>
        <taxon>Pseudomonadota</taxon>
        <taxon>Betaproteobacteria</taxon>
        <taxon>Nitrosomonadales</taxon>
        <taxon>Nitrosomonadaceae</taxon>
        <taxon>Nitrosomonas</taxon>
    </lineage>
</organism>
<evidence type="ECO:0000313" key="2">
    <source>
        <dbReference type="Proteomes" id="UP000244110"/>
    </source>
</evidence>
<dbReference type="Proteomes" id="UP000244110">
    <property type="component" value="Unassembled WGS sequence"/>
</dbReference>
<proteinExistence type="predicted"/>
<name>A0A2T5IQK5_9PROT</name>
<sequence>MFFSSLVLFQFSHRRELGNRCWARVLNNSSLFSLCLLLSIKLLFYGGVIEDWRIGELEA</sequence>
<protein>
    <submittedName>
        <fullName evidence="1">Uncharacterized protein</fullName>
    </submittedName>
</protein>
<accession>A0A2T5IQK5</accession>
<comment type="caution">
    <text evidence="1">The sequence shown here is derived from an EMBL/GenBank/DDBJ whole genome shotgun (WGS) entry which is preliminary data.</text>
</comment>
<gene>
    <name evidence="1" type="ORF">C8R28_101115</name>
</gene>
<dbReference type="EMBL" id="QAOL01000011">
    <property type="protein sequence ID" value="PTQ86098.1"/>
    <property type="molecule type" value="Genomic_DNA"/>
</dbReference>
<dbReference type="AlphaFoldDB" id="A0A2T5IQK5"/>